<reference evidence="2" key="1">
    <citation type="journal article" date="2019" name="Appl. Environ. Microbiol.">
        <title>An in vitro enrichment strategy for formulating synergistic synbiotics.</title>
        <authorList>
            <person name="Kok C.R."/>
            <person name="Quintero D.F.G."/>
            <person name="Niyirora C."/>
            <person name="Rose D."/>
            <person name="Li A."/>
            <person name="Hutkins R."/>
        </authorList>
    </citation>
    <scope>NUCLEOTIDE SEQUENCE</scope>
    <source>
        <strain evidence="2">CR15</strain>
    </source>
</reference>
<dbReference type="AlphaFoldDB" id="A0AA46JZ34"/>
<dbReference type="Pfam" id="PF12728">
    <property type="entry name" value="HTH_17"/>
    <property type="match status" value="1"/>
</dbReference>
<accession>A0AA46JZ34</accession>
<dbReference type="InterPro" id="IPR041657">
    <property type="entry name" value="HTH_17"/>
</dbReference>
<evidence type="ECO:0000313" key="2">
    <source>
        <dbReference type="EMBL" id="TPH36243.1"/>
    </source>
</evidence>
<dbReference type="InterPro" id="IPR009061">
    <property type="entry name" value="DNA-bd_dom_put_sf"/>
</dbReference>
<dbReference type="Proteomes" id="UP000315512">
    <property type="component" value="Unassembled WGS sequence"/>
</dbReference>
<dbReference type="EMBL" id="SZNG01000006">
    <property type="protein sequence ID" value="TPH36243.1"/>
    <property type="molecule type" value="Genomic_DNA"/>
</dbReference>
<organism evidence="2 3">
    <name type="scientific">Bifidobacterium longum subsp. longum</name>
    <dbReference type="NCBI Taxonomy" id="1679"/>
    <lineage>
        <taxon>Bacteria</taxon>
        <taxon>Bacillati</taxon>
        <taxon>Actinomycetota</taxon>
        <taxon>Actinomycetes</taxon>
        <taxon>Bifidobacteriales</taxon>
        <taxon>Bifidobacteriaceae</taxon>
        <taxon>Bifidobacterium</taxon>
    </lineage>
</organism>
<comment type="caution">
    <text evidence="2">The sequence shown here is derived from an EMBL/GenBank/DDBJ whole genome shotgun (WGS) entry which is preliminary data.</text>
</comment>
<dbReference type="SUPFAM" id="SSF46955">
    <property type="entry name" value="Putative DNA-binding domain"/>
    <property type="match status" value="1"/>
</dbReference>
<name>A0AA46JZ34_BIFLL</name>
<reference evidence="2" key="2">
    <citation type="submission" date="2019-04" db="EMBL/GenBank/DDBJ databases">
        <authorList>
            <person name="Kok C.R."/>
            <person name="Hutkins R."/>
        </authorList>
    </citation>
    <scope>NUCLEOTIDE SEQUENCE</scope>
    <source>
        <strain evidence="2">CR15</strain>
    </source>
</reference>
<sequence>MPLNSARQLAELSGIGESTLAEWRGTHTGPAYVKSGRRVLYPKEAVLGFMRANLRECKKASA</sequence>
<feature type="domain" description="Helix-turn-helix" evidence="1">
    <location>
        <begin position="6"/>
        <end position="53"/>
    </location>
</feature>
<evidence type="ECO:0000313" key="3">
    <source>
        <dbReference type="Proteomes" id="UP000315512"/>
    </source>
</evidence>
<gene>
    <name evidence="2" type="ORF">FCO76_05085</name>
</gene>
<proteinExistence type="predicted"/>
<evidence type="ECO:0000259" key="1">
    <source>
        <dbReference type="Pfam" id="PF12728"/>
    </source>
</evidence>
<protein>
    <submittedName>
        <fullName evidence="2">Helix-turn-helix domain-containing protein</fullName>
    </submittedName>
</protein>